<feature type="region of interest" description="Disordered" evidence="1">
    <location>
        <begin position="225"/>
        <end position="244"/>
    </location>
</feature>
<accession>D0A4V2</accession>
<organism evidence="2 3">
    <name type="scientific">Trypanosoma brucei gambiense (strain MHOM/CI/86/DAL972)</name>
    <dbReference type="NCBI Taxonomy" id="679716"/>
    <lineage>
        <taxon>Eukaryota</taxon>
        <taxon>Discoba</taxon>
        <taxon>Euglenozoa</taxon>
        <taxon>Kinetoplastea</taxon>
        <taxon>Metakinetoplastina</taxon>
        <taxon>Trypanosomatida</taxon>
        <taxon>Trypanosomatidae</taxon>
        <taxon>Trypanosoma</taxon>
    </lineage>
</organism>
<evidence type="ECO:0000313" key="3">
    <source>
        <dbReference type="Proteomes" id="UP000002316"/>
    </source>
</evidence>
<feature type="compositionally biased region" description="Basic and acidic residues" evidence="1">
    <location>
        <begin position="328"/>
        <end position="348"/>
    </location>
</feature>
<dbReference type="RefSeq" id="XP_011778560.1">
    <property type="nucleotide sequence ID" value="XM_011780258.1"/>
</dbReference>
<dbReference type="VEuPathDB" id="TriTrypDB:Tbg972.10.13930"/>
<gene>
    <name evidence="2" type="ORF">TbgDal_X13930</name>
</gene>
<feature type="compositionally biased region" description="Low complexity" evidence="1">
    <location>
        <begin position="393"/>
        <end position="404"/>
    </location>
</feature>
<feature type="region of interest" description="Disordered" evidence="1">
    <location>
        <begin position="311"/>
        <end position="411"/>
    </location>
</feature>
<dbReference type="OrthoDB" id="267658at2759"/>
<evidence type="ECO:0000256" key="1">
    <source>
        <dbReference type="SAM" id="MobiDB-lite"/>
    </source>
</evidence>
<dbReference type="KEGG" id="tbg:TbgDal_X13930"/>
<protein>
    <submittedName>
        <fullName evidence="2">Uncharacterized protein</fullName>
    </submittedName>
</protein>
<sequence length="411" mass="43823">MVGEDSNLGDPMTGPAVNLPAFQSLSQPGLFPRSIPPDPSLQCQVLAAEWCASLSVAMINLSSGDFSPSANSSSSSPKGGFVAAGVATTLFHDLSAHYGSHALRRGASHPLGPCYRSKKRSRAAGHHDGRGGIWSLRMAHRLWCRRCGLHLCPGKTKLLRSPCAPSVCSLEDSEGFVGGPAAGEALRANRGLYVCCRCLAAEQLRHKKEMGSFVQSCKQRNVRYTNSEEEEEEEGTHLSTSNHLAAAAAAAAVGRTRRRKRKRHNDDVVSGDRVSKDGQIASTVALRNLPKGSLVRGKRSRVTVPGALKALPPSLKNEQKTHGIGSIDEGRMTARKAARTETYGDVKRANHTQAGSEPPVSMTVELRQVTGAQPGPLRPLSRRGTAIPKKDGASNAKSNNAFSNTMSRLGL</sequence>
<name>D0A4V2_TRYB9</name>
<proteinExistence type="predicted"/>
<dbReference type="EMBL" id="FN554973">
    <property type="protein sequence ID" value="CBH16296.1"/>
    <property type="molecule type" value="Genomic_DNA"/>
</dbReference>
<evidence type="ECO:0000313" key="2">
    <source>
        <dbReference type="EMBL" id="CBH16296.1"/>
    </source>
</evidence>
<dbReference type="AlphaFoldDB" id="D0A4V2"/>
<reference evidence="3" key="1">
    <citation type="journal article" date="2010" name="PLoS Negl. Trop. Dis.">
        <title>The genome sequence of Trypanosoma brucei gambiense, causative agent of chronic human african trypanosomiasis.</title>
        <authorList>
            <person name="Jackson A.P."/>
            <person name="Sanders M."/>
            <person name="Berry A."/>
            <person name="McQuillan J."/>
            <person name="Aslett M.A."/>
            <person name="Quail M.A."/>
            <person name="Chukualim B."/>
            <person name="Capewell P."/>
            <person name="MacLeod A."/>
            <person name="Melville S.E."/>
            <person name="Gibson W."/>
            <person name="Barry J.D."/>
            <person name="Berriman M."/>
            <person name="Hertz-Fowler C."/>
        </authorList>
    </citation>
    <scope>NUCLEOTIDE SEQUENCE [LARGE SCALE GENOMIC DNA]</scope>
    <source>
        <strain evidence="3">MHOM/CI/86/DAL972</strain>
    </source>
</reference>
<dbReference type="Proteomes" id="UP000002316">
    <property type="component" value="Chromosome 10"/>
</dbReference>
<dbReference type="GeneID" id="23864597"/>
<feature type="region of interest" description="Disordered" evidence="1">
    <location>
        <begin position="250"/>
        <end position="274"/>
    </location>
</feature>